<dbReference type="AlphaFoldDB" id="A0A382MFP1"/>
<feature type="non-terminal residue" evidence="3">
    <location>
        <position position="379"/>
    </location>
</feature>
<feature type="transmembrane region" description="Helical" evidence="1">
    <location>
        <begin position="155"/>
        <end position="174"/>
    </location>
</feature>
<protein>
    <recommendedName>
        <fullName evidence="2">Guanylate cyclase domain-containing protein</fullName>
    </recommendedName>
</protein>
<name>A0A382MFP1_9ZZZZ</name>
<dbReference type="Pfam" id="PF05226">
    <property type="entry name" value="CHASE2"/>
    <property type="match status" value="1"/>
</dbReference>
<dbReference type="GO" id="GO:0035556">
    <property type="term" value="P:intracellular signal transduction"/>
    <property type="evidence" value="ECO:0007669"/>
    <property type="project" value="InterPro"/>
</dbReference>
<feature type="transmembrane region" description="Helical" evidence="1">
    <location>
        <begin position="129"/>
        <end position="148"/>
    </location>
</feature>
<keyword evidence="1" id="KW-1133">Transmembrane helix</keyword>
<evidence type="ECO:0000313" key="3">
    <source>
        <dbReference type="EMBL" id="SVC47774.1"/>
    </source>
</evidence>
<dbReference type="EMBL" id="UINC01093386">
    <property type="protein sequence ID" value="SVC47774.1"/>
    <property type="molecule type" value="Genomic_DNA"/>
</dbReference>
<dbReference type="PANTHER" id="PTHR43081:SF1">
    <property type="entry name" value="ADENYLATE CYCLASE, TERMINAL-DIFFERENTIATION SPECIFIC"/>
    <property type="match status" value="1"/>
</dbReference>
<feature type="domain" description="Guanylate cyclase" evidence="2">
    <location>
        <begin position="242"/>
        <end position="374"/>
    </location>
</feature>
<dbReference type="InterPro" id="IPR007890">
    <property type="entry name" value="CHASE2"/>
</dbReference>
<sequence>MYKGVEPKLEDGQLIIGDISVPLDHFNDLWVDLPALPPAATFLAKDTPAGISAGEILFDLQDIPDDEWDEETEELQELIAGKIVLVGDTSEVSHDIFTSPIGEVYGIEFLADTIYTLMNNAPIRPAGNFSEILVLAVLFIAFVLVTMIPKYENALFFLIIALFVAFGFYMYVYHGIAFSMSYSLIACFLSTGFINLYLFMMERKQKGFIKGAFSQYLSPTVIDQIVENPDMLQLGGEKREMTPFFSDIQGFSTISEGLTPEELVQLLNEYLTAMCDIVSSYHGTIDKFEGDAIIAFWGAPLELPDHATVACHAAIDMQKRNEEMRKTLREQNRPMLYTRIGMSSGPVVVGNMGSADRMDYTMMGDVVNLAARLEGVNKF</sequence>
<gene>
    <name evidence="3" type="ORF">METZ01_LOCUS300628</name>
</gene>
<organism evidence="3">
    <name type="scientific">marine metagenome</name>
    <dbReference type="NCBI Taxonomy" id="408172"/>
    <lineage>
        <taxon>unclassified sequences</taxon>
        <taxon>metagenomes</taxon>
        <taxon>ecological metagenomes</taxon>
    </lineage>
</organism>
<dbReference type="SUPFAM" id="SSF55073">
    <property type="entry name" value="Nucleotide cyclase"/>
    <property type="match status" value="1"/>
</dbReference>
<dbReference type="InterPro" id="IPR001054">
    <property type="entry name" value="A/G_cyclase"/>
</dbReference>
<dbReference type="GO" id="GO:0006171">
    <property type="term" value="P:cAMP biosynthetic process"/>
    <property type="evidence" value="ECO:0007669"/>
    <property type="project" value="TreeGrafter"/>
</dbReference>
<dbReference type="InterPro" id="IPR029787">
    <property type="entry name" value="Nucleotide_cyclase"/>
</dbReference>
<evidence type="ECO:0000256" key="1">
    <source>
        <dbReference type="SAM" id="Phobius"/>
    </source>
</evidence>
<accession>A0A382MFP1</accession>
<feature type="transmembrane region" description="Helical" evidence="1">
    <location>
        <begin position="180"/>
        <end position="200"/>
    </location>
</feature>
<dbReference type="PANTHER" id="PTHR43081">
    <property type="entry name" value="ADENYLATE CYCLASE, TERMINAL-DIFFERENTIATION SPECIFIC-RELATED"/>
    <property type="match status" value="1"/>
</dbReference>
<dbReference type="PROSITE" id="PS50125">
    <property type="entry name" value="GUANYLATE_CYCLASE_2"/>
    <property type="match status" value="1"/>
</dbReference>
<reference evidence="3" key="1">
    <citation type="submission" date="2018-05" db="EMBL/GenBank/DDBJ databases">
        <authorList>
            <person name="Lanie J.A."/>
            <person name="Ng W.-L."/>
            <person name="Kazmierczak K.M."/>
            <person name="Andrzejewski T.M."/>
            <person name="Davidsen T.M."/>
            <person name="Wayne K.J."/>
            <person name="Tettelin H."/>
            <person name="Glass J.I."/>
            <person name="Rusch D."/>
            <person name="Podicherti R."/>
            <person name="Tsui H.-C.T."/>
            <person name="Winkler M.E."/>
        </authorList>
    </citation>
    <scope>NUCLEOTIDE SEQUENCE</scope>
</reference>
<dbReference type="CDD" id="cd07302">
    <property type="entry name" value="CHD"/>
    <property type="match status" value="1"/>
</dbReference>
<proteinExistence type="predicted"/>
<dbReference type="Gene3D" id="3.30.70.1230">
    <property type="entry name" value="Nucleotide cyclase"/>
    <property type="match status" value="1"/>
</dbReference>
<dbReference type="Pfam" id="PF00211">
    <property type="entry name" value="Guanylate_cyc"/>
    <property type="match status" value="1"/>
</dbReference>
<dbReference type="SMART" id="SM00044">
    <property type="entry name" value="CYCc"/>
    <property type="match status" value="1"/>
</dbReference>
<keyword evidence="1" id="KW-0812">Transmembrane</keyword>
<dbReference type="InterPro" id="IPR050697">
    <property type="entry name" value="Adenylyl/Guanylyl_Cyclase_3/4"/>
</dbReference>
<keyword evidence="1" id="KW-0472">Membrane</keyword>
<evidence type="ECO:0000259" key="2">
    <source>
        <dbReference type="PROSITE" id="PS50125"/>
    </source>
</evidence>